<evidence type="ECO:0000313" key="6">
    <source>
        <dbReference type="EMBL" id="KAE9174518.1"/>
    </source>
</evidence>
<evidence type="ECO:0000313" key="4">
    <source>
        <dbReference type="EMBL" id="KAE9072668.1"/>
    </source>
</evidence>
<name>A0A6A3W1K0_9STRA</name>
<sequence>MVAMVLGCIAWTLWLIILSVDPNAVANFLMNTSEFDDGQFWLIPDEWNTLQTFSVMGLVLVLLFYFYVLLMMLVWRSQKNAMQNKLNSFLLHWKAAARVKISDSLRSTCSQRAISTSWKLYFRWRALTGINGKHRKYWNFCLKIHDLVMLTLLLGNLLEAGTPVRIAYGFSALAALNSVSCAIGILFSRFSALVEIFVDSVFDFSATVIYR</sequence>
<proteinExistence type="predicted"/>
<evidence type="ECO:0000313" key="5">
    <source>
        <dbReference type="EMBL" id="KAE9073239.1"/>
    </source>
</evidence>
<dbReference type="AlphaFoldDB" id="A0A6A3W1K0"/>
<dbReference type="Proteomes" id="UP000488956">
    <property type="component" value="Unassembled WGS sequence"/>
</dbReference>
<evidence type="ECO:0008006" key="13">
    <source>
        <dbReference type="Google" id="ProtNLM"/>
    </source>
</evidence>
<dbReference type="EMBL" id="QXFW01000803">
    <property type="protein sequence ID" value="KAE9002662.1"/>
    <property type="molecule type" value="Genomic_DNA"/>
</dbReference>
<keyword evidence="1" id="KW-0812">Transmembrane</keyword>
<feature type="transmembrane region" description="Helical" evidence="1">
    <location>
        <begin position="50"/>
        <end position="75"/>
    </location>
</feature>
<evidence type="ECO:0000313" key="7">
    <source>
        <dbReference type="EMBL" id="KAE9212356.1"/>
    </source>
</evidence>
<dbReference type="Proteomes" id="UP000440367">
    <property type="component" value="Unassembled WGS sequence"/>
</dbReference>
<gene>
    <name evidence="7" type="ORF">PF002_g18278</name>
    <name evidence="6" type="ORF">PF005_g25821</name>
    <name evidence="5" type="ORF">PF007_g25879</name>
    <name evidence="4" type="ORF">PF010_g25392</name>
    <name evidence="3" type="ORF">PF011_g13218</name>
</gene>
<evidence type="ECO:0000313" key="9">
    <source>
        <dbReference type="Proteomes" id="UP000440367"/>
    </source>
</evidence>
<feature type="signal peptide" evidence="2">
    <location>
        <begin position="1"/>
        <end position="26"/>
    </location>
</feature>
<dbReference type="EMBL" id="QXGD01001189">
    <property type="protein sequence ID" value="KAE9212356.1"/>
    <property type="molecule type" value="Genomic_DNA"/>
</dbReference>
<evidence type="ECO:0000313" key="10">
    <source>
        <dbReference type="Proteomes" id="UP000441208"/>
    </source>
</evidence>
<keyword evidence="1" id="KW-1133">Transmembrane helix</keyword>
<reference evidence="8 9" key="1">
    <citation type="submission" date="2018-08" db="EMBL/GenBank/DDBJ databases">
        <title>Genomic investigation of the strawberry pathogen Phytophthora fragariae indicates pathogenicity is determined by transcriptional variation in three key races.</title>
        <authorList>
            <person name="Adams T.M."/>
            <person name="Armitage A.D."/>
            <person name="Sobczyk M.K."/>
            <person name="Bates H.J."/>
            <person name="Dunwell J.M."/>
            <person name="Nellist C.F."/>
            <person name="Harrison R.J."/>
        </authorList>
    </citation>
    <scope>NUCLEOTIDE SEQUENCE [LARGE SCALE GENOMIC DNA]</scope>
    <source>
        <strain evidence="7 9">BC-1</strain>
        <strain evidence="6 8">NOV-27</strain>
        <strain evidence="5 10">NOV-71</strain>
        <strain evidence="4 12">ONT-3</strain>
        <strain evidence="3 11">SCRP245</strain>
    </source>
</reference>
<evidence type="ECO:0000256" key="2">
    <source>
        <dbReference type="SAM" id="SignalP"/>
    </source>
</evidence>
<dbReference type="Proteomes" id="UP000460718">
    <property type="component" value="Unassembled WGS sequence"/>
</dbReference>
<evidence type="ECO:0000256" key="1">
    <source>
        <dbReference type="SAM" id="Phobius"/>
    </source>
</evidence>
<comment type="caution">
    <text evidence="6">The sequence shown here is derived from an EMBL/GenBank/DDBJ whole genome shotgun (WGS) entry which is preliminary data.</text>
</comment>
<dbReference type="Proteomes" id="UP000433483">
    <property type="component" value="Unassembled WGS sequence"/>
</dbReference>
<feature type="chain" id="PRO_5036166574" description="ABC transmembrane type-1 domain-containing protein" evidence="2">
    <location>
        <begin position="27"/>
        <end position="211"/>
    </location>
</feature>
<dbReference type="Proteomes" id="UP000441208">
    <property type="component" value="Unassembled WGS sequence"/>
</dbReference>
<dbReference type="EMBL" id="QXFZ01002850">
    <property type="protein sequence ID" value="KAE9073239.1"/>
    <property type="molecule type" value="Genomic_DNA"/>
</dbReference>
<dbReference type="OrthoDB" id="110687at2759"/>
<protein>
    <recommendedName>
        <fullName evidence="13">ABC transmembrane type-1 domain-containing protein</fullName>
    </recommendedName>
</protein>
<feature type="transmembrane region" description="Helical" evidence="1">
    <location>
        <begin position="166"/>
        <end position="187"/>
    </location>
</feature>
<dbReference type="EMBL" id="QXFX01002908">
    <property type="protein sequence ID" value="KAE9072668.1"/>
    <property type="molecule type" value="Genomic_DNA"/>
</dbReference>
<keyword evidence="1" id="KW-0472">Membrane</keyword>
<evidence type="ECO:0000313" key="11">
    <source>
        <dbReference type="Proteomes" id="UP000460718"/>
    </source>
</evidence>
<accession>A0A6A3W1K0</accession>
<dbReference type="EMBL" id="QXGB01002857">
    <property type="protein sequence ID" value="KAE9174518.1"/>
    <property type="molecule type" value="Genomic_DNA"/>
</dbReference>
<evidence type="ECO:0000313" key="3">
    <source>
        <dbReference type="EMBL" id="KAE9002662.1"/>
    </source>
</evidence>
<evidence type="ECO:0000313" key="12">
    <source>
        <dbReference type="Proteomes" id="UP000488956"/>
    </source>
</evidence>
<evidence type="ECO:0000313" key="8">
    <source>
        <dbReference type="Proteomes" id="UP000433483"/>
    </source>
</evidence>
<organism evidence="6 8">
    <name type="scientific">Phytophthora fragariae</name>
    <dbReference type="NCBI Taxonomy" id="53985"/>
    <lineage>
        <taxon>Eukaryota</taxon>
        <taxon>Sar</taxon>
        <taxon>Stramenopiles</taxon>
        <taxon>Oomycota</taxon>
        <taxon>Peronosporomycetes</taxon>
        <taxon>Peronosporales</taxon>
        <taxon>Peronosporaceae</taxon>
        <taxon>Phytophthora</taxon>
    </lineage>
</organism>
<keyword evidence="2" id="KW-0732">Signal</keyword>
<keyword evidence="8" id="KW-1185">Reference proteome</keyword>